<dbReference type="Proteomes" id="UP000603708">
    <property type="component" value="Unassembled WGS sequence"/>
</dbReference>
<sequence length="128" mass="14337">MGAGRLHVSQLAIEANVKHWHLTHQHPDLRRFFQTKTAELATRRTSNAQVHSAGQGGSHSTCITRVFQPSKTLVNLVEPKTAKLHGHALKLYPHQFNSGCTERATVRAHSSRDNRDGDQWRTTNSPLT</sequence>
<organism evidence="2 3">
    <name type="scientific">Streptomyces sulfonofaciens</name>
    <dbReference type="NCBI Taxonomy" id="68272"/>
    <lineage>
        <taxon>Bacteria</taxon>
        <taxon>Bacillati</taxon>
        <taxon>Actinomycetota</taxon>
        <taxon>Actinomycetes</taxon>
        <taxon>Kitasatosporales</taxon>
        <taxon>Streptomycetaceae</taxon>
        <taxon>Streptomyces</taxon>
    </lineage>
</organism>
<evidence type="ECO:0000256" key="1">
    <source>
        <dbReference type="SAM" id="MobiDB-lite"/>
    </source>
</evidence>
<evidence type="ECO:0000313" key="3">
    <source>
        <dbReference type="Proteomes" id="UP000603708"/>
    </source>
</evidence>
<protein>
    <submittedName>
        <fullName evidence="2">Uncharacterized protein</fullName>
    </submittedName>
</protein>
<keyword evidence="3" id="KW-1185">Reference proteome</keyword>
<feature type="compositionally biased region" description="Basic and acidic residues" evidence="1">
    <location>
        <begin position="110"/>
        <end position="119"/>
    </location>
</feature>
<gene>
    <name evidence="2" type="ORF">GCM10018793_47780</name>
</gene>
<reference evidence="2" key="2">
    <citation type="submission" date="2020-09" db="EMBL/GenBank/DDBJ databases">
        <authorList>
            <person name="Sun Q."/>
            <person name="Ohkuma M."/>
        </authorList>
    </citation>
    <scope>NUCLEOTIDE SEQUENCE</scope>
    <source>
        <strain evidence="2">JCM 5069</strain>
    </source>
</reference>
<comment type="caution">
    <text evidence="2">The sequence shown here is derived from an EMBL/GenBank/DDBJ whole genome shotgun (WGS) entry which is preliminary data.</text>
</comment>
<accession>A0A919GGR6</accession>
<reference evidence="2" key="1">
    <citation type="journal article" date="2014" name="Int. J. Syst. Evol. Microbiol.">
        <title>Complete genome sequence of Corynebacterium casei LMG S-19264T (=DSM 44701T), isolated from a smear-ripened cheese.</title>
        <authorList>
            <consortium name="US DOE Joint Genome Institute (JGI-PGF)"/>
            <person name="Walter F."/>
            <person name="Albersmeier A."/>
            <person name="Kalinowski J."/>
            <person name="Ruckert C."/>
        </authorList>
    </citation>
    <scope>NUCLEOTIDE SEQUENCE</scope>
    <source>
        <strain evidence="2">JCM 5069</strain>
    </source>
</reference>
<proteinExistence type="predicted"/>
<dbReference type="AlphaFoldDB" id="A0A919GGR6"/>
<evidence type="ECO:0000313" key="2">
    <source>
        <dbReference type="EMBL" id="GHH84152.1"/>
    </source>
</evidence>
<name>A0A919GGR6_9ACTN</name>
<dbReference type="EMBL" id="BNCD01000015">
    <property type="protein sequence ID" value="GHH84152.1"/>
    <property type="molecule type" value="Genomic_DNA"/>
</dbReference>
<feature type="region of interest" description="Disordered" evidence="1">
    <location>
        <begin position="105"/>
        <end position="128"/>
    </location>
</feature>